<comment type="subcellular location">
    <subcellularLocation>
        <location evidence="1">Membrane</location>
        <topology evidence="1">Multi-pass membrane protein</topology>
    </subcellularLocation>
</comment>
<feature type="transmembrane region" description="Helical" evidence="8">
    <location>
        <begin position="15"/>
        <end position="36"/>
    </location>
</feature>
<dbReference type="GO" id="GO:0005886">
    <property type="term" value="C:plasma membrane"/>
    <property type="evidence" value="ECO:0007669"/>
    <property type="project" value="TreeGrafter"/>
</dbReference>
<keyword evidence="3 8" id="KW-0812">Transmembrane</keyword>
<keyword evidence="4 8" id="KW-1133">Transmembrane helix</keyword>
<evidence type="ECO:0000256" key="8">
    <source>
        <dbReference type="SAM" id="Phobius"/>
    </source>
</evidence>
<dbReference type="Proteomes" id="UP000258127">
    <property type="component" value="Chromosome"/>
</dbReference>
<gene>
    <name evidence="10" type="ORF">DZC75_17620</name>
</gene>
<dbReference type="PANTHER" id="PTHR38459:SF1">
    <property type="entry name" value="PROPHAGE BACTOPRENOL-LINKED GLUCOSE TRANSLOCASE HOMOLOG"/>
    <property type="match status" value="1"/>
</dbReference>
<dbReference type="PIRSF" id="PIRSF006298">
    <property type="entry name" value="GtrA_prd"/>
    <property type="match status" value="1"/>
</dbReference>
<evidence type="ECO:0000259" key="9">
    <source>
        <dbReference type="Pfam" id="PF04138"/>
    </source>
</evidence>
<organism evidence="10 11">
    <name type="scientific">Pseudomonas parafulva</name>
    <dbReference type="NCBI Taxonomy" id="157782"/>
    <lineage>
        <taxon>Bacteria</taxon>
        <taxon>Pseudomonadati</taxon>
        <taxon>Pseudomonadota</taxon>
        <taxon>Gammaproteobacteria</taxon>
        <taxon>Pseudomonadales</taxon>
        <taxon>Pseudomonadaceae</taxon>
        <taxon>Pseudomonas</taxon>
    </lineage>
</organism>
<comment type="similarity">
    <text evidence="7">Belongs to the gtrA family.</text>
</comment>
<keyword evidence="5 8" id="KW-0472">Membrane</keyword>
<evidence type="ECO:0000256" key="7">
    <source>
        <dbReference type="PIRNR" id="PIRNR006298"/>
    </source>
</evidence>
<sequence>MTPHAHGLWRQMRRYALVGVGNTLTHWVVFFGLYLLLGLRQAMSNLLAFLAAASLSYYVNARYTFAARPSKRRYLLFMSGMGALSLALGAISDWAQQSPWLTLSSFSALSLVLGYSFSRRVVFRGRTP</sequence>
<dbReference type="InterPro" id="IPR051401">
    <property type="entry name" value="GtrA_CellWall_Glycosyl"/>
</dbReference>
<comment type="function">
    <text evidence="6 7">Involved in O antigen modification. Involved in the translocation of bactoprenol-linked glucose across the cytoplasmic membrane.</text>
</comment>
<feature type="transmembrane region" description="Helical" evidence="8">
    <location>
        <begin position="73"/>
        <end position="92"/>
    </location>
</feature>
<evidence type="ECO:0000256" key="1">
    <source>
        <dbReference type="ARBA" id="ARBA00004141"/>
    </source>
</evidence>
<evidence type="ECO:0000256" key="4">
    <source>
        <dbReference type="ARBA" id="ARBA00022989"/>
    </source>
</evidence>
<feature type="transmembrane region" description="Helical" evidence="8">
    <location>
        <begin position="42"/>
        <end position="61"/>
    </location>
</feature>
<dbReference type="InterPro" id="IPR007267">
    <property type="entry name" value="GtrA_DPMS_TM"/>
</dbReference>
<dbReference type="EMBL" id="CP031641">
    <property type="protein sequence ID" value="AXO89738.1"/>
    <property type="molecule type" value="Genomic_DNA"/>
</dbReference>
<dbReference type="GO" id="GO:0000271">
    <property type="term" value="P:polysaccharide biosynthetic process"/>
    <property type="evidence" value="ECO:0007669"/>
    <property type="project" value="InterPro"/>
</dbReference>
<accession>A0AAI8KDQ4</accession>
<dbReference type="RefSeq" id="WP_116889058.1">
    <property type="nucleotide sequence ID" value="NZ_CP031641.1"/>
</dbReference>
<evidence type="ECO:0000313" key="11">
    <source>
        <dbReference type="Proteomes" id="UP000258127"/>
    </source>
</evidence>
<evidence type="ECO:0000256" key="5">
    <source>
        <dbReference type="ARBA" id="ARBA00023136"/>
    </source>
</evidence>
<reference evidence="10 11" key="1">
    <citation type="submission" date="2018-08" db="EMBL/GenBank/DDBJ databases">
        <authorList>
            <person name="Lee Y."/>
            <person name="Kakembo D."/>
        </authorList>
    </citation>
    <scope>NUCLEOTIDE SEQUENCE [LARGE SCALE GENOMIC DNA]</scope>
    <source>
        <strain evidence="10 11">JBCS1880</strain>
    </source>
</reference>
<dbReference type="AlphaFoldDB" id="A0AAI8KDQ4"/>
<feature type="domain" description="GtrA/DPMS transmembrane" evidence="9">
    <location>
        <begin position="14"/>
        <end position="123"/>
    </location>
</feature>
<name>A0AAI8KDQ4_9PSED</name>
<evidence type="ECO:0000256" key="6">
    <source>
        <dbReference type="ARBA" id="ARBA00025595"/>
    </source>
</evidence>
<evidence type="ECO:0000256" key="3">
    <source>
        <dbReference type="ARBA" id="ARBA00022692"/>
    </source>
</evidence>
<dbReference type="PANTHER" id="PTHR38459">
    <property type="entry name" value="PROPHAGE BACTOPRENOL-LINKED GLUCOSE TRANSLOCASE HOMOLOG"/>
    <property type="match status" value="1"/>
</dbReference>
<proteinExistence type="inferred from homology"/>
<dbReference type="InterPro" id="IPR016480">
    <property type="entry name" value="Glc_translocase_bactprenl-link"/>
</dbReference>
<dbReference type="Pfam" id="PF04138">
    <property type="entry name" value="GtrA_DPMS_TM"/>
    <property type="match status" value="1"/>
</dbReference>
<feature type="transmembrane region" description="Helical" evidence="8">
    <location>
        <begin position="98"/>
        <end position="117"/>
    </location>
</feature>
<evidence type="ECO:0000256" key="2">
    <source>
        <dbReference type="ARBA" id="ARBA00022448"/>
    </source>
</evidence>
<keyword evidence="2 7" id="KW-0813">Transport</keyword>
<protein>
    <recommendedName>
        <fullName evidence="7">Bactoprenol-linked glucose translocase</fullName>
    </recommendedName>
</protein>
<evidence type="ECO:0000313" key="10">
    <source>
        <dbReference type="EMBL" id="AXO89738.1"/>
    </source>
</evidence>
<keyword evidence="11" id="KW-1185">Reference proteome</keyword>